<feature type="transmembrane region" description="Helical" evidence="2">
    <location>
        <begin position="12"/>
        <end position="32"/>
    </location>
</feature>
<gene>
    <name evidence="3" type="ORF">EVA68_01505</name>
</gene>
<dbReference type="AlphaFoldDB" id="A0A520S4C8"/>
<reference evidence="3 4" key="1">
    <citation type="submission" date="2019-02" db="EMBL/GenBank/DDBJ databases">
        <title>Prokaryotic population dynamics and viral predation in marine succession experiment using metagenomics: the confinement effect.</title>
        <authorList>
            <person name="Haro-Moreno J.M."/>
            <person name="Rodriguez-Valera F."/>
            <person name="Lopez-Perez M."/>
        </authorList>
    </citation>
    <scope>NUCLEOTIDE SEQUENCE [LARGE SCALE GENOMIC DNA]</scope>
    <source>
        <strain evidence="3">MED-G157</strain>
    </source>
</reference>
<keyword evidence="2" id="KW-0812">Transmembrane</keyword>
<feature type="coiled-coil region" evidence="1">
    <location>
        <begin position="45"/>
        <end position="142"/>
    </location>
</feature>
<keyword evidence="2" id="KW-0472">Membrane</keyword>
<keyword evidence="1" id="KW-0175">Coiled coil</keyword>
<name>A0A520S4C8_9GAMM</name>
<evidence type="ECO:0000313" key="3">
    <source>
        <dbReference type="EMBL" id="RZO77291.1"/>
    </source>
</evidence>
<dbReference type="Gene3D" id="3.40.50.410">
    <property type="entry name" value="von Willebrand factor, type A domain"/>
    <property type="match status" value="1"/>
</dbReference>
<keyword evidence="2" id="KW-1133">Transmembrane helix</keyword>
<proteinExistence type="predicted"/>
<dbReference type="EMBL" id="SHAG01000003">
    <property type="protein sequence ID" value="RZO77291.1"/>
    <property type="molecule type" value="Genomic_DNA"/>
</dbReference>
<dbReference type="SUPFAM" id="SSF53300">
    <property type="entry name" value="vWA-like"/>
    <property type="match status" value="1"/>
</dbReference>
<organism evidence="3 4">
    <name type="scientific">OM182 bacterium</name>
    <dbReference type="NCBI Taxonomy" id="2510334"/>
    <lineage>
        <taxon>Bacteria</taxon>
        <taxon>Pseudomonadati</taxon>
        <taxon>Pseudomonadota</taxon>
        <taxon>Gammaproteobacteria</taxon>
        <taxon>OMG group</taxon>
        <taxon>OM182 clade</taxon>
    </lineage>
</organism>
<sequence>MKTKRREIEGLSLSFLDVISCGFGALILLLVLTKVFDPITVEDKVDNLEEYLIDLKKDLLNKRSETRVLRTEMIRKEDLEIDEINHLKIMQAELNQLQEQYEIIVRKTKVNDTITGRLTTAKQKLTEEMQRLLKDYERGIKDNTIGGIPVDSEYIIFIIDTSGSMYTNAWPLVLQKVSETLEVYPKLKGIQVMNDMGNYMFSQYANEWIPDTAARRSAIINRLQNWNVFSNSSPVEGITRAISTFYEPGRKISIYVFGDDFQGRSVEQVVQVVDKINRADSEGNRLVRIHAVGFPVLFSLPPRYQASAIRFSILMRELCARNGGTFVALNDYRIL</sequence>
<protein>
    <submittedName>
        <fullName evidence="3">VWA domain-containing protein</fullName>
    </submittedName>
</protein>
<dbReference type="InterPro" id="IPR036465">
    <property type="entry name" value="vWFA_dom_sf"/>
</dbReference>
<dbReference type="Proteomes" id="UP000316199">
    <property type="component" value="Unassembled WGS sequence"/>
</dbReference>
<accession>A0A520S4C8</accession>
<evidence type="ECO:0000256" key="1">
    <source>
        <dbReference type="SAM" id="Coils"/>
    </source>
</evidence>
<evidence type="ECO:0000313" key="4">
    <source>
        <dbReference type="Proteomes" id="UP000316199"/>
    </source>
</evidence>
<evidence type="ECO:0000256" key="2">
    <source>
        <dbReference type="SAM" id="Phobius"/>
    </source>
</evidence>
<comment type="caution">
    <text evidence="3">The sequence shown here is derived from an EMBL/GenBank/DDBJ whole genome shotgun (WGS) entry which is preliminary data.</text>
</comment>